<dbReference type="Pfam" id="PF26609">
    <property type="entry name" value="DUF8191"/>
    <property type="match status" value="1"/>
</dbReference>
<dbReference type="EMBL" id="KB469300">
    <property type="protein sequence ID" value="EPQ56748.1"/>
    <property type="molecule type" value="Genomic_DNA"/>
</dbReference>
<feature type="compositionally biased region" description="Polar residues" evidence="1">
    <location>
        <begin position="72"/>
        <end position="91"/>
    </location>
</feature>
<dbReference type="KEGG" id="gtr:GLOTRDRAFT_93105"/>
<proteinExistence type="predicted"/>
<protein>
    <recommendedName>
        <fullName evidence="2">DUF8191 domain-containing protein</fullName>
    </recommendedName>
</protein>
<dbReference type="AlphaFoldDB" id="S7QBL2"/>
<feature type="compositionally biased region" description="Basic and acidic residues" evidence="1">
    <location>
        <begin position="167"/>
        <end position="198"/>
    </location>
</feature>
<gene>
    <name evidence="3" type="ORF">GLOTRDRAFT_93105</name>
</gene>
<feature type="domain" description="DUF8191" evidence="2">
    <location>
        <begin position="303"/>
        <end position="387"/>
    </location>
</feature>
<evidence type="ECO:0000256" key="1">
    <source>
        <dbReference type="SAM" id="MobiDB-lite"/>
    </source>
</evidence>
<dbReference type="InterPro" id="IPR058504">
    <property type="entry name" value="DUF8191"/>
</dbReference>
<dbReference type="Proteomes" id="UP000030669">
    <property type="component" value="Unassembled WGS sequence"/>
</dbReference>
<feature type="compositionally biased region" description="Basic and acidic residues" evidence="1">
    <location>
        <begin position="93"/>
        <end position="105"/>
    </location>
</feature>
<dbReference type="OrthoDB" id="6105938at2759"/>
<dbReference type="eggNOG" id="ENOG502SQQK">
    <property type="taxonomic scope" value="Eukaryota"/>
</dbReference>
<sequence>MQASTSRRRKSHSPEPRPTAQNAVASTENGKKKKKALFAMWSSIPASSPQASNTDETPVDRGRKNRSKHSAKSQSRPENASGHRQGTAQAKSSKRERSVSRDSPRRSKGVSPARSAAATLTEDEGPGQTGFTGPLAAAEFARLKAENEALKKQIHTMKKTIGKQTKSKKEQGQQMEKLKSKSKKSEENWFRSAPPHEDDMYDDDDPDYILFRHKSCPSCRASVRQRPVPLFILKAIASAVANEDDGFDAGDMWAALPGYGTESDEEAYEGSYIEPRWAPPTVYLNLDDGFGLWDDLDDETLSLLRRGATLGMIEMYQMQYSHEQGITAMLDGGENTVYLGWNINLHENDILGEVFMQHVESDIVERPDRWRVRHDHRTQTFEAWRLVPEEEVEEYDTTDTEAWIQSDDDED</sequence>
<feature type="region of interest" description="Disordered" evidence="1">
    <location>
        <begin position="392"/>
        <end position="411"/>
    </location>
</feature>
<dbReference type="HOGENOM" id="CLU_030109_1_0_1"/>
<evidence type="ECO:0000313" key="4">
    <source>
        <dbReference type="Proteomes" id="UP000030669"/>
    </source>
</evidence>
<feature type="region of interest" description="Disordered" evidence="1">
    <location>
        <begin position="154"/>
        <end position="202"/>
    </location>
</feature>
<dbReference type="RefSeq" id="XP_007865422.1">
    <property type="nucleotide sequence ID" value="XM_007867231.1"/>
</dbReference>
<evidence type="ECO:0000259" key="2">
    <source>
        <dbReference type="Pfam" id="PF26609"/>
    </source>
</evidence>
<keyword evidence="4" id="KW-1185">Reference proteome</keyword>
<accession>S7QBL2</accession>
<feature type="region of interest" description="Disordered" evidence="1">
    <location>
        <begin position="1"/>
        <end position="135"/>
    </location>
</feature>
<reference evidence="3 4" key="1">
    <citation type="journal article" date="2012" name="Science">
        <title>The Paleozoic origin of enzymatic lignin decomposition reconstructed from 31 fungal genomes.</title>
        <authorList>
            <person name="Floudas D."/>
            <person name="Binder M."/>
            <person name="Riley R."/>
            <person name="Barry K."/>
            <person name="Blanchette R.A."/>
            <person name="Henrissat B."/>
            <person name="Martinez A.T."/>
            <person name="Otillar R."/>
            <person name="Spatafora J.W."/>
            <person name="Yadav J.S."/>
            <person name="Aerts A."/>
            <person name="Benoit I."/>
            <person name="Boyd A."/>
            <person name="Carlson A."/>
            <person name="Copeland A."/>
            <person name="Coutinho P.M."/>
            <person name="de Vries R.P."/>
            <person name="Ferreira P."/>
            <person name="Findley K."/>
            <person name="Foster B."/>
            <person name="Gaskell J."/>
            <person name="Glotzer D."/>
            <person name="Gorecki P."/>
            <person name="Heitman J."/>
            <person name="Hesse C."/>
            <person name="Hori C."/>
            <person name="Igarashi K."/>
            <person name="Jurgens J.A."/>
            <person name="Kallen N."/>
            <person name="Kersten P."/>
            <person name="Kohler A."/>
            <person name="Kuees U."/>
            <person name="Kumar T.K.A."/>
            <person name="Kuo A."/>
            <person name="LaButti K."/>
            <person name="Larrondo L.F."/>
            <person name="Lindquist E."/>
            <person name="Ling A."/>
            <person name="Lombard V."/>
            <person name="Lucas S."/>
            <person name="Lundell T."/>
            <person name="Martin R."/>
            <person name="McLaughlin D.J."/>
            <person name="Morgenstern I."/>
            <person name="Morin E."/>
            <person name="Murat C."/>
            <person name="Nagy L.G."/>
            <person name="Nolan M."/>
            <person name="Ohm R.A."/>
            <person name="Patyshakuliyeva A."/>
            <person name="Rokas A."/>
            <person name="Ruiz-Duenas F.J."/>
            <person name="Sabat G."/>
            <person name="Salamov A."/>
            <person name="Samejima M."/>
            <person name="Schmutz J."/>
            <person name="Slot J.C."/>
            <person name="St John F."/>
            <person name="Stenlid J."/>
            <person name="Sun H."/>
            <person name="Sun S."/>
            <person name="Syed K."/>
            <person name="Tsang A."/>
            <person name="Wiebenga A."/>
            <person name="Young D."/>
            <person name="Pisabarro A."/>
            <person name="Eastwood D.C."/>
            <person name="Martin F."/>
            <person name="Cullen D."/>
            <person name="Grigoriev I.V."/>
            <person name="Hibbett D.S."/>
        </authorList>
    </citation>
    <scope>NUCLEOTIDE SEQUENCE [LARGE SCALE GENOMIC DNA]</scope>
    <source>
        <strain evidence="3 4">ATCC 11539</strain>
    </source>
</reference>
<dbReference type="STRING" id="670483.S7QBL2"/>
<feature type="compositionally biased region" description="Basic residues" evidence="1">
    <location>
        <begin position="1"/>
        <end position="11"/>
    </location>
</feature>
<name>S7QBL2_GLOTA</name>
<feature type="compositionally biased region" description="Polar residues" evidence="1">
    <location>
        <begin position="19"/>
        <end position="28"/>
    </location>
</feature>
<organism evidence="3 4">
    <name type="scientific">Gloeophyllum trabeum (strain ATCC 11539 / FP-39264 / Madison 617)</name>
    <name type="common">Brown rot fungus</name>
    <dbReference type="NCBI Taxonomy" id="670483"/>
    <lineage>
        <taxon>Eukaryota</taxon>
        <taxon>Fungi</taxon>
        <taxon>Dikarya</taxon>
        <taxon>Basidiomycota</taxon>
        <taxon>Agaricomycotina</taxon>
        <taxon>Agaricomycetes</taxon>
        <taxon>Gloeophyllales</taxon>
        <taxon>Gloeophyllaceae</taxon>
        <taxon>Gloeophyllum</taxon>
    </lineage>
</organism>
<evidence type="ECO:0000313" key="3">
    <source>
        <dbReference type="EMBL" id="EPQ56748.1"/>
    </source>
</evidence>
<feature type="compositionally biased region" description="Polar residues" evidence="1">
    <location>
        <begin position="44"/>
        <end position="56"/>
    </location>
</feature>
<dbReference type="GeneID" id="19309441"/>
<dbReference type="OMA" id="CTREMIN"/>